<organism evidence="1 2">
    <name type="scientific">Streptomyces roseirectus</name>
    <dbReference type="NCBI Taxonomy" id="2768066"/>
    <lineage>
        <taxon>Bacteria</taxon>
        <taxon>Bacillati</taxon>
        <taxon>Actinomycetota</taxon>
        <taxon>Actinomycetes</taxon>
        <taxon>Kitasatosporales</taxon>
        <taxon>Streptomycetaceae</taxon>
        <taxon>Streptomyces</taxon>
    </lineage>
</organism>
<protein>
    <submittedName>
        <fullName evidence="1">Uncharacterized protein</fullName>
    </submittedName>
</protein>
<evidence type="ECO:0000313" key="1">
    <source>
        <dbReference type="EMBL" id="QNP69587.1"/>
    </source>
</evidence>
<gene>
    <name evidence="1" type="ORF">IAG44_09100</name>
</gene>
<name>A0A7H0I9X1_9ACTN</name>
<dbReference type="KEGG" id="sroi:IAG44_09100"/>
<dbReference type="AlphaFoldDB" id="A0A7H0I9X1"/>
<dbReference type="EMBL" id="CP060828">
    <property type="protein sequence ID" value="QNP69587.1"/>
    <property type="molecule type" value="Genomic_DNA"/>
</dbReference>
<keyword evidence="2" id="KW-1185">Reference proteome</keyword>
<accession>A0A7H0I9X1</accession>
<dbReference type="Proteomes" id="UP000516052">
    <property type="component" value="Chromosome"/>
</dbReference>
<reference evidence="1 2" key="1">
    <citation type="submission" date="2020-08" db="EMBL/GenBank/DDBJ databases">
        <title>A novel species.</title>
        <authorList>
            <person name="Gao J."/>
        </authorList>
    </citation>
    <scope>NUCLEOTIDE SEQUENCE [LARGE SCALE GENOMIC DNA]</scope>
    <source>
        <strain evidence="1 2">CRXT-G-22</strain>
    </source>
</reference>
<evidence type="ECO:0000313" key="2">
    <source>
        <dbReference type="Proteomes" id="UP000516052"/>
    </source>
</evidence>
<proteinExistence type="predicted"/>
<sequence>MREQEPTVEDQHEPRRGLGVFGVRVTFENTRGTAGLARWSSEAVPWVPEKVSLPGG</sequence>
<dbReference type="RefSeq" id="WP_187746626.1">
    <property type="nucleotide sequence ID" value="NZ_CP060828.1"/>
</dbReference>